<dbReference type="PANTHER" id="PTHR33154">
    <property type="entry name" value="TRANSCRIPTIONAL REGULATOR, ARSR FAMILY"/>
    <property type="match status" value="1"/>
</dbReference>
<evidence type="ECO:0000256" key="3">
    <source>
        <dbReference type="ARBA" id="ARBA00023163"/>
    </source>
</evidence>
<evidence type="ECO:0000259" key="4">
    <source>
        <dbReference type="PROSITE" id="PS50987"/>
    </source>
</evidence>
<evidence type="ECO:0000256" key="2">
    <source>
        <dbReference type="ARBA" id="ARBA00023125"/>
    </source>
</evidence>
<evidence type="ECO:0000256" key="1">
    <source>
        <dbReference type="ARBA" id="ARBA00023015"/>
    </source>
</evidence>
<dbReference type="PROSITE" id="PS50987">
    <property type="entry name" value="HTH_ARSR_2"/>
    <property type="match status" value="1"/>
</dbReference>
<dbReference type="InterPro" id="IPR001845">
    <property type="entry name" value="HTH_ArsR_DNA-bd_dom"/>
</dbReference>
<evidence type="ECO:0000313" key="5">
    <source>
        <dbReference type="EMBL" id="QAA81068.1"/>
    </source>
</evidence>
<dbReference type="PANTHER" id="PTHR33154:SF15">
    <property type="entry name" value="REGULATORY PROTEIN ARSR"/>
    <property type="match status" value="1"/>
</dbReference>
<dbReference type="GO" id="GO:0003700">
    <property type="term" value="F:DNA-binding transcription factor activity"/>
    <property type="evidence" value="ECO:0007669"/>
    <property type="project" value="InterPro"/>
</dbReference>
<dbReference type="InterPro" id="IPR011991">
    <property type="entry name" value="ArsR-like_HTH"/>
</dbReference>
<keyword evidence="1" id="KW-0805">Transcription regulation</keyword>
<dbReference type="AlphaFoldDB" id="A0A410G1B0"/>
<dbReference type="InterPro" id="IPR051081">
    <property type="entry name" value="HTH_MetalResp_TranReg"/>
</dbReference>
<dbReference type="InterPro" id="IPR036388">
    <property type="entry name" value="WH-like_DNA-bd_sf"/>
</dbReference>
<dbReference type="SMART" id="SM00418">
    <property type="entry name" value="HTH_ARSR"/>
    <property type="match status" value="1"/>
</dbReference>
<dbReference type="RefSeq" id="WP_128249460.1">
    <property type="nucleotide sequence ID" value="NZ_CP034951.1"/>
</dbReference>
<dbReference type="GO" id="GO:0003677">
    <property type="term" value="F:DNA binding"/>
    <property type="evidence" value="ECO:0007669"/>
    <property type="project" value="UniProtKB-KW"/>
</dbReference>
<reference evidence="5 6" key="1">
    <citation type="submission" date="2019-01" db="EMBL/GenBank/DDBJ databases">
        <title>Complete genome sequencing of Aequorivita sp. H23M31.</title>
        <authorList>
            <person name="Bae J.-W."/>
        </authorList>
    </citation>
    <scope>NUCLEOTIDE SEQUENCE [LARGE SCALE GENOMIC DNA]</scope>
    <source>
        <strain evidence="5 6">H23M31</strain>
    </source>
</reference>
<dbReference type="Pfam" id="PF01022">
    <property type="entry name" value="HTH_5"/>
    <property type="match status" value="1"/>
</dbReference>
<gene>
    <name evidence="5" type="ORF">EI546_04700</name>
</gene>
<feature type="domain" description="HTH arsR-type" evidence="4">
    <location>
        <begin position="5"/>
        <end position="103"/>
    </location>
</feature>
<dbReference type="NCBIfam" id="NF033788">
    <property type="entry name" value="HTH_metalloreg"/>
    <property type="match status" value="1"/>
</dbReference>
<dbReference type="KEGG" id="aev:EI546_04700"/>
<sequence>MKKKEYTEEQVEISNLLKVLGHPARIAIIEHLLTVKECICGQIVDVLPLAQPTVSLHLKELRNAGFIKGTVEGNTICYCLDEKGIQRITTYFNRAREILKSTNMCC</sequence>
<organism evidence="5 6">
    <name type="scientific">Aequorivita ciconiae</name>
    <dbReference type="NCBI Taxonomy" id="2494375"/>
    <lineage>
        <taxon>Bacteria</taxon>
        <taxon>Pseudomonadati</taxon>
        <taxon>Bacteroidota</taxon>
        <taxon>Flavobacteriia</taxon>
        <taxon>Flavobacteriales</taxon>
        <taxon>Flavobacteriaceae</taxon>
        <taxon>Aequorivita</taxon>
    </lineage>
</organism>
<dbReference type="CDD" id="cd00090">
    <property type="entry name" value="HTH_ARSR"/>
    <property type="match status" value="1"/>
</dbReference>
<keyword evidence="2" id="KW-0238">DNA-binding</keyword>
<keyword evidence="6" id="KW-1185">Reference proteome</keyword>
<dbReference type="PRINTS" id="PR00778">
    <property type="entry name" value="HTHARSR"/>
</dbReference>
<evidence type="ECO:0000313" key="6">
    <source>
        <dbReference type="Proteomes" id="UP000285517"/>
    </source>
</evidence>
<protein>
    <submittedName>
        <fullName evidence="5">Transcriptional regulator</fullName>
    </submittedName>
</protein>
<dbReference type="InterPro" id="IPR036390">
    <property type="entry name" value="WH_DNA-bd_sf"/>
</dbReference>
<dbReference type="Proteomes" id="UP000285517">
    <property type="component" value="Chromosome"/>
</dbReference>
<keyword evidence="3" id="KW-0804">Transcription</keyword>
<dbReference type="SUPFAM" id="SSF46785">
    <property type="entry name" value="Winged helix' DNA-binding domain"/>
    <property type="match status" value="1"/>
</dbReference>
<dbReference type="EMBL" id="CP034951">
    <property type="protein sequence ID" value="QAA81068.1"/>
    <property type="molecule type" value="Genomic_DNA"/>
</dbReference>
<name>A0A410G1B0_9FLAO</name>
<dbReference type="OrthoDB" id="9800049at2"/>
<proteinExistence type="predicted"/>
<accession>A0A410G1B0</accession>
<dbReference type="Gene3D" id="1.10.10.10">
    <property type="entry name" value="Winged helix-like DNA-binding domain superfamily/Winged helix DNA-binding domain"/>
    <property type="match status" value="1"/>
</dbReference>